<reference evidence="1 2" key="1">
    <citation type="journal article" date="2016" name="Mol. Biol. Evol.">
        <title>Comparative Genomics of Early-Diverging Mushroom-Forming Fungi Provides Insights into the Origins of Lignocellulose Decay Capabilities.</title>
        <authorList>
            <person name="Nagy L.G."/>
            <person name="Riley R."/>
            <person name="Tritt A."/>
            <person name="Adam C."/>
            <person name="Daum C."/>
            <person name="Floudas D."/>
            <person name="Sun H."/>
            <person name="Yadav J.S."/>
            <person name="Pangilinan J."/>
            <person name="Larsson K.H."/>
            <person name="Matsuura K."/>
            <person name="Barry K."/>
            <person name="Labutti K."/>
            <person name="Kuo R."/>
            <person name="Ohm R.A."/>
            <person name="Bhattacharya S.S."/>
            <person name="Shirouzu T."/>
            <person name="Yoshinaga Y."/>
            <person name="Martin F.M."/>
            <person name="Grigoriev I.V."/>
            <person name="Hibbett D.S."/>
        </authorList>
    </citation>
    <scope>NUCLEOTIDE SEQUENCE [LARGE SCALE GENOMIC DNA]</scope>
    <source>
        <strain evidence="1 2">93-53</strain>
    </source>
</reference>
<dbReference type="OrthoDB" id="5983317at2759"/>
<dbReference type="InParanoid" id="A0A165CEG4"/>
<dbReference type="EMBL" id="KV427650">
    <property type="protein sequence ID" value="KZT02666.1"/>
    <property type="molecule type" value="Genomic_DNA"/>
</dbReference>
<sequence length="262" mass="28982">MATLEDHQKFVRNVKLAIPPPPASTGVGHGGAAAAAAADEDTAAVVDSSAISFVGNLSGQQKSDVMNSSLFAQWAANAQYDRNKKDQAIKWYEVYRNTLENVGWIVQSFSFIDLANASSYGTVDKAIISIMQAFLTPTLVEAFQAMIDALKRPDTEGAYTLFKSHSWEDTRADFQSGVCVRDVGSNVMWRIGAYNYETSGFDGDILFFHFGADSVAFQYNTQDMVLNEEIYAKVRQDIVDRLGDHAQDFVKNVPLKPPTRKW</sequence>
<accession>A0A165CEG4</accession>
<dbReference type="Proteomes" id="UP000076871">
    <property type="component" value="Unassembled WGS sequence"/>
</dbReference>
<name>A0A165CEG4_9APHY</name>
<dbReference type="RefSeq" id="XP_040760406.1">
    <property type="nucleotide sequence ID" value="XM_040907271.1"/>
</dbReference>
<gene>
    <name evidence="1" type="ORF">LAESUDRAFT_716680</name>
</gene>
<dbReference type="AlphaFoldDB" id="A0A165CEG4"/>
<proteinExistence type="predicted"/>
<protein>
    <submittedName>
        <fullName evidence="1">Uncharacterized protein</fullName>
    </submittedName>
</protein>
<organism evidence="1 2">
    <name type="scientific">Laetiporus sulphureus 93-53</name>
    <dbReference type="NCBI Taxonomy" id="1314785"/>
    <lineage>
        <taxon>Eukaryota</taxon>
        <taxon>Fungi</taxon>
        <taxon>Dikarya</taxon>
        <taxon>Basidiomycota</taxon>
        <taxon>Agaricomycotina</taxon>
        <taxon>Agaricomycetes</taxon>
        <taxon>Polyporales</taxon>
        <taxon>Laetiporus</taxon>
    </lineage>
</organism>
<evidence type="ECO:0000313" key="2">
    <source>
        <dbReference type="Proteomes" id="UP000076871"/>
    </source>
</evidence>
<keyword evidence="2" id="KW-1185">Reference proteome</keyword>
<dbReference type="GeneID" id="63824300"/>
<evidence type="ECO:0000313" key="1">
    <source>
        <dbReference type="EMBL" id="KZT02666.1"/>
    </source>
</evidence>